<dbReference type="Pfam" id="PF11915">
    <property type="entry name" value="DUF3433"/>
    <property type="match status" value="2"/>
</dbReference>
<feature type="compositionally biased region" description="Polar residues" evidence="1">
    <location>
        <begin position="1204"/>
        <end position="1234"/>
    </location>
</feature>
<feature type="transmembrane region" description="Helical" evidence="2">
    <location>
        <begin position="42"/>
        <end position="62"/>
    </location>
</feature>
<dbReference type="AlphaFoldDB" id="A0A9W9S0I9"/>
<feature type="transmembrane region" description="Helical" evidence="2">
    <location>
        <begin position="88"/>
        <end position="107"/>
    </location>
</feature>
<dbReference type="Proteomes" id="UP001147782">
    <property type="component" value="Unassembled WGS sequence"/>
</dbReference>
<feature type="transmembrane region" description="Helical" evidence="2">
    <location>
        <begin position="516"/>
        <end position="538"/>
    </location>
</feature>
<dbReference type="PANTHER" id="PTHR37544">
    <property type="entry name" value="SPRAY-RELATED"/>
    <property type="match status" value="1"/>
</dbReference>
<dbReference type="RefSeq" id="XP_056554115.1">
    <property type="nucleotide sequence ID" value="XM_056698702.1"/>
</dbReference>
<feature type="transmembrane region" description="Helical" evidence="2">
    <location>
        <begin position="1094"/>
        <end position="1114"/>
    </location>
</feature>
<evidence type="ECO:0000313" key="3">
    <source>
        <dbReference type="EMBL" id="KAJ5369681.1"/>
    </source>
</evidence>
<keyword evidence="2" id="KW-0472">Membrane</keyword>
<dbReference type="InterPro" id="IPR021840">
    <property type="entry name" value="DUF3433"/>
</dbReference>
<proteinExistence type="predicted"/>
<feature type="compositionally biased region" description="Pro residues" evidence="1">
    <location>
        <begin position="1189"/>
        <end position="1199"/>
    </location>
</feature>
<sequence>MSVDGPEPPRGFRAQLAALIGPLCAPLVAPQRRGWRPLALRPPYLVSLVSLLLFMLLALEALRQYSHRHGGLVFFSDTDDVSALQSFAYNYVPIIVVLVLVMIWTVTDFDVLRLEPYFQLSLPQGAPATVLFINYNFGQTILTPINAARRRHWIVLWVSLLTLSIRMILPALQSTVFELRQVTVKTRVSMKSWPDLVDLETQATWMSTQANNTVDSVLSSDEQARRSRSTEYAIAPVEIPTIADETEDTLWNLDQEVYWAQVTCENMPLDNKLSVTISTPDQGLSTVSWNASGVDLDDAYGHATSCKLDFSYESVFFPGTDYLQVRYWEPVISSAAESKYRNHSQAFNLTGCDPYDLYGMLIAVNATESESDSSNDSTYAASGVAFACDVTYHKAQAWISMHSNSSIESLHVKSATAQTLTSTDDMLFIRDNATTGGRTVTELPVISQELGDLQPLLVLDTSTLMTESEFVSKITRDVEQTFVLTLGRLFDPDVPPTVVPATRVTNQVAISVVEFAALWSELILALATLTAVYLLFLYRSRETFLQSDPGSIGAMCSIAADIFHPSNVLAEPNVEFHQFSTRQMRRIFKKARCYWRSDLSGNRLEILAEDGSPVQLGEDLRVHADPMPHFLVIPFFIVEFLALAAVIILMALVVSSLARDGRFRHLTQTDSTSFQVILSFLPSVVASSVGSLCTSIHRNLSVLEPWVHLQRGKASAKISLSLNYSSQSPFAILLKSIRDRHVLLGLVSLACVLNMVLTVVAGGLFTQELTSSTLSTQDLTANYSQSVFWRTDFAAEFTEYDLIQTSITSGVPMLSWTSTNQSFVPLHIHNRSPDVMYGATSLGVGSQLQCSPLSPDVSLEYNTTSGHQYWRYTMFDNSSQECVASQPTLTNKNAGIALSIQFLSASDRNHSDVCQTSSVVVVGRWNYRADTAVTDDNTIALHCEPYVQLQNYSITFDQKGQIQDHDPIANTSITSGEMYENATVSLGQFNKVFVAIPESYVGNTTAQNGTYNISSYDWAGFLVARLYQRADPDFDSLDVERFTDLTQVVYQWVYATYFSLWHDIYLQPLEHPHTAANATVIQSMWGMVPSVPSLAIALIIIAFDTLVVLVVFGTRHGRFRGPRMPRSIGAIIPWIAHSRMLGDFSDTHKWTNTQRRDHLSTLDKRYAFRQFMGPDGRWRFAVDEEPPDVKLPPESPPLETPESDVSQNDPESEAGKTTSIQLQELPNQQSRARN</sequence>
<keyword evidence="2" id="KW-0812">Transmembrane</keyword>
<feature type="transmembrane region" description="Helical" evidence="2">
    <location>
        <begin position="630"/>
        <end position="654"/>
    </location>
</feature>
<name>A0A9W9S0I9_9EURO</name>
<protein>
    <submittedName>
        <fullName evidence="3">Uncharacterized protein</fullName>
    </submittedName>
</protein>
<feature type="transmembrane region" description="Helical" evidence="2">
    <location>
        <begin position="153"/>
        <end position="172"/>
    </location>
</feature>
<keyword evidence="4" id="KW-1185">Reference proteome</keyword>
<dbReference type="PANTHER" id="PTHR37544:SF3">
    <property type="entry name" value="SPRAY"/>
    <property type="match status" value="1"/>
</dbReference>
<evidence type="ECO:0000313" key="4">
    <source>
        <dbReference type="Proteomes" id="UP001147782"/>
    </source>
</evidence>
<evidence type="ECO:0000256" key="2">
    <source>
        <dbReference type="SAM" id="Phobius"/>
    </source>
</evidence>
<reference evidence="3" key="1">
    <citation type="submission" date="2022-11" db="EMBL/GenBank/DDBJ databases">
        <authorList>
            <person name="Petersen C."/>
        </authorList>
    </citation>
    <scope>NUCLEOTIDE SEQUENCE</scope>
    <source>
        <strain evidence="3">IBT 29864</strain>
    </source>
</reference>
<dbReference type="GeneID" id="81437881"/>
<feature type="transmembrane region" description="Helical" evidence="2">
    <location>
        <begin position="742"/>
        <end position="765"/>
    </location>
</feature>
<accession>A0A9W9S0I9</accession>
<evidence type="ECO:0000256" key="1">
    <source>
        <dbReference type="SAM" id="MobiDB-lite"/>
    </source>
</evidence>
<feature type="region of interest" description="Disordered" evidence="1">
    <location>
        <begin position="1184"/>
        <end position="1234"/>
    </location>
</feature>
<organism evidence="3 4">
    <name type="scientific">Penicillium cataractarum</name>
    <dbReference type="NCBI Taxonomy" id="2100454"/>
    <lineage>
        <taxon>Eukaryota</taxon>
        <taxon>Fungi</taxon>
        <taxon>Dikarya</taxon>
        <taxon>Ascomycota</taxon>
        <taxon>Pezizomycotina</taxon>
        <taxon>Eurotiomycetes</taxon>
        <taxon>Eurotiomycetidae</taxon>
        <taxon>Eurotiales</taxon>
        <taxon>Aspergillaceae</taxon>
        <taxon>Penicillium</taxon>
    </lineage>
</organism>
<dbReference type="OrthoDB" id="3248909at2759"/>
<comment type="caution">
    <text evidence="3">The sequence shown here is derived from an EMBL/GenBank/DDBJ whole genome shotgun (WGS) entry which is preliminary data.</text>
</comment>
<keyword evidence="2" id="KW-1133">Transmembrane helix</keyword>
<reference evidence="3" key="2">
    <citation type="journal article" date="2023" name="IMA Fungus">
        <title>Comparative genomic study of the Penicillium genus elucidates a diverse pangenome and 15 lateral gene transfer events.</title>
        <authorList>
            <person name="Petersen C."/>
            <person name="Sorensen T."/>
            <person name="Nielsen M.R."/>
            <person name="Sondergaard T.E."/>
            <person name="Sorensen J.L."/>
            <person name="Fitzpatrick D.A."/>
            <person name="Frisvad J.C."/>
            <person name="Nielsen K.L."/>
        </authorList>
    </citation>
    <scope>NUCLEOTIDE SEQUENCE</scope>
    <source>
        <strain evidence="3">IBT 29864</strain>
    </source>
</reference>
<feature type="transmembrane region" description="Helical" evidence="2">
    <location>
        <begin position="674"/>
        <end position="693"/>
    </location>
</feature>
<dbReference type="EMBL" id="JAPZBS010000005">
    <property type="protein sequence ID" value="KAJ5369681.1"/>
    <property type="molecule type" value="Genomic_DNA"/>
</dbReference>
<gene>
    <name evidence="3" type="ORF">N7496_005773</name>
</gene>